<dbReference type="Pfam" id="PF06299">
    <property type="entry name" value="DUF1045"/>
    <property type="match status" value="1"/>
</dbReference>
<dbReference type="Gene3D" id="3.90.1140.10">
    <property type="entry name" value="Cyclic phosphodiesterase"/>
    <property type="match status" value="1"/>
</dbReference>
<dbReference type="PIRSF" id="PIRSF033328">
    <property type="entry name" value="Phest_Mll4975"/>
    <property type="match status" value="1"/>
</dbReference>
<organism evidence="1 2">
    <name type="scientific">Azoarcus taiwanensis</name>
    <dbReference type="NCBI Taxonomy" id="666964"/>
    <lineage>
        <taxon>Bacteria</taxon>
        <taxon>Pseudomonadati</taxon>
        <taxon>Pseudomonadota</taxon>
        <taxon>Betaproteobacteria</taxon>
        <taxon>Rhodocyclales</taxon>
        <taxon>Zoogloeaceae</taxon>
        <taxon>Azoarcus</taxon>
    </lineage>
</organism>
<keyword evidence="2" id="KW-1185">Reference proteome</keyword>
<dbReference type="AlphaFoldDB" id="A0A972FHR1"/>
<dbReference type="SUPFAM" id="SSF55144">
    <property type="entry name" value="LigT-like"/>
    <property type="match status" value="1"/>
</dbReference>
<comment type="caution">
    <text evidence="1">The sequence shown here is derived from an EMBL/GenBank/DDBJ whole genome shotgun (WGS) entry which is preliminary data.</text>
</comment>
<evidence type="ECO:0000313" key="2">
    <source>
        <dbReference type="Proteomes" id="UP000599523"/>
    </source>
</evidence>
<protein>
    <submittedName>
        <fullName evidence="1">DUF1045 domain-containing protein</fullName>
    </submittedName>
</protein>
<dbReference type="InterPro" id="IPR009097">
    <property type="entry name" value="Cyclic_Pdiesterase"/>
</dbReference>
<proteinExistence type="predicted"/>
<reference evidence="1" key="1">
    <citation type="submission" date="2019-12" db="EMBL/GenBank/DDBJ databases">
        <title>Comparative genomics gives insights into the taxonomy of the Azoarcus-Aromatoleum group and reveals separate origins of nif in the plant-associated Azoarcus and non-plant-associated Aromatoleum sub-groups.</title>
        <authorList>
            <person name="Lafos M."/>
            <person name="Maluk M."/>
            <person name="Batista M."/>
            <person name="Junghare M."/>
            <person name="Carmona M."/>
            <person name="Faoro H."/>
            <person name="Cruz L.M."/>
            <person name="Battistoni F."/>
            <person name="De Souza E."/>
            <person name="Pedrosa F."/>
            <person name="Chen W.-M."/>
            <person name="Poole P.S."/>
            <person name="Dixon R.A."/>
            <person name="James E.K."/>
        </authorList>
    </citation>
    <scope>NUCLEOTIDE SEQUENCE</scope>
    <source>
        <strain evidence="1">NSC3</strain>
    </source>
</reference>
<dbReference type="RefSeq" id="WP_168989589.1">
    <property type="nucleotide sequence ID" value="NZ_CAWPHM010000089.1"/>
</dbReference>
<name>A0A972FHR1_9RHOO</name>
<dbReference type="NCBIfam" id="TIGR03223">
    <property type="entry name" value="Phn_opern_protn"/>
    <property type="match status" value="1"/>
</dbReference>
<evidence type="ECO:0000313" key="1">
    <source>
        <dbReference type="EMBL" id="NMG04965.1"/>
    </source>
</evidence>
<dbReference type="InterPro" id="IPR009389">
    <property type="entry name" value="DUF1045"/>
</dbReference>
<dbReference type="EMBL" id="WTVM01000180">
    <property type="protein sequence ID" value="NMG04965.1"/>
    <property type="molecule type" value="Genomic_DNA"/>
</dbReference>
<sequence length="242" mass="27562">MTSRYAIYYCPERDTRLWQLASAWLGRDASTDHDTPAIEQLSMPQGDIDTAIATPSRYGFHATLVAPFELADHRSEQQLCDALAGFCSNYTPFTTPLEVQRLHHFLALAPVVPDPDLDMLAESCLRAFDIFRAPLSNYDRARRDTPDLSRRQRELLTRWGYPYVLDAFRFHMSLTGALPPDLLARMQSELRALFSDLLRTPVAIAGLTLVKQTDRDKPFKWIRQCSFTADNVISRQSRSAHA</sequence>
<accession>A0A972FHR1</accession>
<gene>
    <name evidence="1" type="ORF">GPA21_18615</name>
</gene>
<dbReference type="Proteomes" id="UP000599523">
    <property type="component" value="Unassembled WGS sequence"/>
</dbReference>